<dbReference type="OrthoDB" id="2567774at2"/>
<evidence type="ECO:0000313" key="1">
    <source>
        <dbReference type="EMBL" id="GCD13009.1"/>
    </source>
</evidence>
<dbReference type="Proteomes" id="UP000287872">
    <property type="component" value="Unassembled WGS sequence"/>
</dbReference>
<name>A0A401UTX6_9CLOT</name>
<dbReference type="AlphaFoldDB" id="A0A401UTX6"/>
<reference evidence="1 2" key="1">
    <citation type="submission" date="2018-11" db="EMBL/GenBank/DDBJ databases">
        <title>Genome sequencing and assembly of Clostridium tagluense strain A121.</title>
        <authorList>
            <person name="Murakami T."/>
            <person name="Segawa T."/>
            <person name="Shcherbakova V.A."/>
            <person name="Mori H."/>
            <person name="Yoshimura Y."/>
        </authorList>
    </citation>
    <scope>NUCLEOTIDE SEQUENCE [LARGE SCALE GENOMIC DNA]</scope>
    <source>
        <strain evidence="1 2">A121</strain>
    </source>
</reference>
<gene>
    <name evidence="1" type="ORF">Ctaglu_46320</name>
</gene>
<evidence type="ECO:0008006" key="3">
    <source>
        <dbReference type="Google" id="ProtNLM"/>
    </source>
</evidence>
<proteinExistence type="predicted"/>
<organism evidence="1 2">
    <name type="scientific">Clostridium tagluense</name>
    <dbReference type="NCBI Taxonomy" id="360422"/>
    <lineage>
        <taxon>Bacteria</taxon>
        <taxon>Bacillati</taxon>
        <taxon>Bacillota</taxon>
        <taxon>Clostridia</taxon>
        <taxon>Eubacteriales</taxon>
        <taxon>Clostridiaceae</taxon>
        <taxon>Clostridium</taxon>
    </lineage>
</organism>
<accession>A0A401UTX6</accession>
<sequence length="509" mass="58291">MEINNNHKVFVLDDNYEEALPVIQALALKGISTVYWNGKVETKPEKAVDGIRFVFLDMRFSAVTDSRNIITFLFTLLRSVISMENGPYILLVWSKHDNEYLEDFKKGFKDVIGTPKPYLIINMDKNSFIETCNQKNEVYDEVATALDIGYKKEFKNEILEVLKNNNINETIKSVKIKENGLSLLLAKLDEELKEVNSLSILLMWENLVNIAANKMVNNIAAFSELDDDWDNNIKTLIQNLAVANAGKSLCEGATAREYIINALASFNQMLPDELLNQLIGKDIDEETFNFISNPSIIKTVDGNTYSISKTAKKYIIKKNNSDYTSFKHIDELKQLDDMSVCKAVYNKYLEFLGKSNFKLLCERTFSTEIKKPGGIYEVKDNELLKEVSNSIFKKQYIEVLTNIRLIKLDISSSCDYAQDKLKRTRILLGVIVEESHYSFIDNTEDIFCTPELEVHGERLKIAFNFHYIANESKANLCEENTIFSFRELLLGEIKHKLSSHMSRVGIINL</sequence>
<keyword evidence="2" id="KW-1185">Reference proteome</keyword>
<comment type="caution">
    <text evidence="1">The sequence shown here is derived from an EMBL/GenBank/DDBJ whole genome shotgun (WGS) entry which is preliminary data.</text>
</comment>
<dbReference type="RefSeq" id="WP_125006160.1">
    <property type="nucleotide sequence ID" value="NZ_BHYK01000050.1"/>
</dbReference>
<evidence type="ECO:0000313" key="2">
    <source>
        <dbReference type="Proteomes" id="UP000287872"/>
    </source>
</evidence>
<protein>
    <recommendedName>
        <fullName evidence="3">Response receiver domain-containing protein</fullName>
    </recommendedName>
</protein>
<dbReference type="EMBL" id="BHYK01000050">
    <property type="protein sequence ID" value="GCD13009.1"/>
    <property type="molecule type" value="Genomic_DNA"/>
</dbReference>